<feature type="compositionally biased region" description="Basic and acidic residues" evidence="1">
    <location>
        <begin position="45"/>
        <end position="54"/>
    </location>
</feature>
<dbReference type="InterPro" id="IPR057972">
    <property type="entry name" value="Terminase_7"/>
</dbReference>
<evidence type="ECO:0000313" key="2">
    <source>
        <dbReference type="EMBL" id="AKZ59128.1"/>
    </source>
</evidence>
<sequence length="174" mass="19346">MDPFPWNPRKAPISRPAAGYAVCPFPFLCPFPWGFVMGTHGPIPKRSDMRRRANEPSTPITRAPAGERPSNPAPDPNWHPIAIEWFESLFESGQSFFYERSDIAQARYVAEVMSRNLNQGQRVSGQLFASVISAASELMTTEGARRRLGVELTKSASADIDSGLDDLLSTYRDD</sequence>
<dbReference type="Pfam" id="PF25673">
    <property type="entry name" value="Terminase_7"/>
    <property type="match status" value="1"/>
</dbReference>
<gene>
    <name evidence="2" type="ORF">SAM23877_6083</name>
</gene>
<protein>
    <recommendedName>
        <fullName evidence="4">Terminase small subunit</fullName>
    </recommendedName>
</protein>
<organism evidence="2 3">
    <name type="scientific">Streptomyces ambofaciens (strain ATCC 23877 / 3486 / DSM 40053 / JCM 4204 / NBRC 12836 / NRRL B-2516)</name>
    <dbReference type="NCBI Taxonomy" id="278992"/>
    <lineage>
        <taxon>Bacteria</taxon>
        <taxon>Bacillati</taxon>
        <taxon>Actinomycetota</taxon>
        <taxon>Actinomycetes</taxon>
        <taxon>Kitasatosporales</taxon>
        <taxon>Streptomycetaceae</taxon>
        <taxon>Streptomyces</taxon>
    </lineage>
</organism>
<evidence type="ECO:0008006" key="4">
    <source>
        <dbReference type="Google" id="ProtNLM"/>
    </source>
</evidence>
<dbReference type="EMBL" id="CP012382">
    <property type="protein sequence ID" value="AKZ59128.1"/>
    <property type="molecule type" value="Genomic_DNA"/>
</dbReference>
<reference evidence="3" key="1">
    <citation type="journal article" date="2015" name="J. Biotechnol.">
        <title>Complete genome sequence of Streptomyces ambofaciens ATCC 23877, the spiramycin producer.</title>
        <authorList>
            <person name="Thibessard A."/>
            <person name="Haas D."/>
            <person name="Gerbaud C."/>
            <person name="Aigle B."/>
            <person name="Lautru S."/>
            <person name="Pernodet J.L."/>
            <person name="Leblond P."/>
        </authorList>
    </citation>
    <scope>NUCLEOTIDE SEQUENCE [LARGE SCALE GENOMIC DNA]</scope>
    <source>
        <strain evidence="3">ATCC 23877 / 3486 / DSM 40053 / JCM 4204 / NBRC 12836 / NRRL B-2516</strain>
    </source>
</reference>
<accession>A0A0K2B1P6</accession>
<feature type="region of interest" description="Disordered" evidence="1">
    <location>
        <begin position="44"/>
        <end position="77"/>
    </location>
</feature>
<evidence type="ECO:0000256" key="1">
    <source>
        <dbReference type="SAM" id="MobiDB-lite"/>
    </source>
</evidence>
<proteinExistence type="predicted"/>
<dbReference type="AlphaFoldDB" id="A0A0K2B1P6"/>
<dbReference type="KEGG" id="samb:SAM23877_6083"/>
<evidence type="ECO:0000313" key="3">
    <source>
        <dbReference type="Proteomes" id="UP000061018"/>
    </source>
</evidence>
<name>A0A0K2B1P6_STRA7</name>
<dbReference type="Proteomes" id="UP000061018">
    <property type="component" value="Chromosome"/>
</dbReference>